<feature type="domain" description="ABC transmembrane type-1" evidence="8">
    <location>
        <begin position="95"/>
        <end position="304"/>
    </location>
</feature>
<evidence type="ECO:0000256" key="6">
    <source>
        <dbReference type="ARBA" id="ARBA00023136"/>
    </source>
</evidence>
<evidence type="ECO:0000256" key="7">
    <source>
        <dbReference type="RuleBase" id="RU363032"/>
    </source>
</evidence>
<feature type="transmembrane region" description="Helical" evidence="7">
    <location>
        <begin position="134"/>
        <end position="161"/>
    </location>
</feature>
<accession>F2NRB0</accession>
<keyword evidence="10" id="KW-1185">Reference proteome</keyword>
<evidence type="ECO:0000256" key="4">
    <source>
        <dbReference type="ARBA" id="ARBA00022692"/>
    </source>
</evidence>
<dbReference type="Proteomes" id="UP000007030">
    <property type="component" value="Chromosome"/>
</dbReference>
<dbReference type="Pfam" id="PF00528">
    <property type="entry name" value="BPD_transp_1"/>
    <property type="match status" value="1"/>
</dbReference>
<dbReference type="RefSeq" id="WP_013705003.1">
    <property type="nucleotide sequence ID" value="NC_015387.1"/>
</dbReference>
<feature type="transmembrane region" description="Helical" evidence="7">
    <location>
        <begin position="101"/>
        <end position="122"/>
    </location>
</feature>
<feature type="transmembrane region" description="Helical" evidence="7">
    <location>
        <begin position="235"/>
        <end position="256"/>
    </location>
</feature>
<gene>
    <name evidence="9" type="ordered locus">Marky_2239</name>
</gene>
<comment type="similarity">
    <text evidence="7">Belongs to the binding-protein-dependent transport system permease family.</text>
</comment>
<dbReference type="PROSITE" id="PS50928">
    <property type="entry name" value="ABC_TM1"/>
    <property type="match status" value="1"/>
</dbReference>
<keyword evidence="3" id="KW-1003">Cell membrane</keyword>
<keyword evidence="5 7" id="KW-1133">Transmembrane helix</keyword>
<dbReference type="InterPro" id="IPR000515">
    <property type="entry name" value="MetI-like"/>
</dbReference>
<evidence type="ECO:0000313" key="10">
    <source>
        <dbReference type="Proteomes" id="UP000007030"/>
    </source>
</evidence>
<dbReference type="InterPro" id="IPR045621">
    <property type="entry name" value="BPD_transp_1_N"/>
</dbReference>
<sequence>MLPYLVRRLLIALPTLFLVTVMVFSIQRLLPGDPALALAGEERDPEVIAYIREKYHLNDPLPLQYYYWMRAVLQGDLGESIRTKAPVTEMILQKLPVTAELAVLSILVALAIAIPAGVLSAVRKESLLDYTANVIALSGLSIPNFWLGIMLILLVSVHLGWLPASGYVSPLEDLGENLKRMIMPAFVLGTGLAAALMRQTRSAMLEVLKADYVRTARAKGLAERVVIYRHALRNALIPVVTLVGLQLGGLLSGAVLTEQVFVIPGFGKMIVDAVFNRDYPMVQGVVLFTATAYILVNLLVDLAYALINPKIRLGGEAT</sequence>
<organism evidence="9 10">
    <name type="scientific">Marinithermus hydrothermalis (strain DSM 14884 / JCM 11576 / T1)</name>
    <dbReference type="NCBI Taxonomy" id="869210"/>
    <lineage>
        <taxon>Bacteria</taxon>
        <taxon>Thermotogati</taxon>
        <taxon>Deinococcota</taxon>
        <taxon>Deinococci</taxon>
        <taxon>Thermales</taxon>
        <taxon>Thermaceae</taxon>
        <taxon>Marinithermus</taxon>
    </lineage>
</organism>
<dbReference type="HOGENOM" id="CLU_036879_0_1_0"/>
<dbReference type="GO" id="GO:0005886">
    <property type="term" value="C:plasma membrane"/>
    <property type="evidence" value="ECO:0007669"/>
    <property type="project" value="UniProtKB-SubCell"/>
</dbReference>
<feature type="transmembrane region" description="Helical" evidence="7">
    <location>
        <begin position="285"/>
        <end position="307"/>
    </location>
</feature>
<proteinExistence type="inferred from homology"/>
<feature type="transmembrane region" description="Helical" evidence="7">
    <location>
        <begin position="181"/>
        <end position="197"/>
    </location>
</feature>
<dbReference type="SUPFAM" id="SSF161098">
    <property type="entry name" value="MetI-like"/>
    <property type="match status" value="1"/>
</dbReference>
<keyword evidence="4 7" id="KW-0812">Transmembrane</keyword>
<keyword evidence="2 7" id="KW-0813">Transport</keyword>
<evidence type="ECO:0000256" key="1">
    <source>
        <dbReference type="ARBA" id="ARBA00004651"/>
    </source>
</evidence>
<dbReference type="GO" id="GO:0071916">
    <property type="term" value="F:dipeptide transmembrane transporter activity"/>
    <property type="evidence" value="ECO:0007669"/>
    <property type="project" value="TreeGrafter"/>
</dbReference>
<dbReference type="PANTHER" id="PTHR43163:SF6">
    <property type="entry name" value="DIPEPTIDE TRANSPORT SYSTEM PERMEASE PROTEIN DPPB-RELATED"/>
    <property type="match status" value="1"/>
</dbReference>
<dbReference type="Pfam" id="PF19300">
    <property type="entry name" value="BPD_transp_1_N"/>
    <property type="match status" value="1"/>
</dbReference>
<dbReference type="Gene3D" id="1.10.3720.10">
    <property type="entry name" value="MetI-like"/>
    <property type="match status" value="1"/>
</dbReference>
<comment type="subcellular location">
    <subcellularLocation>
        <location evidence="1 7">Cell membrane</location>
        <topology evidence="1 7">Multi-pass membrane protein</topology>
    </subcellularLocation>
</comment>
<reference evidence="9 10" key="1">
    <citation type="journal article" date="2012" name="Stand. Genomic Sci.">
        <title>Complete genome sequence of the aerobic, heterotroph Marinithermus hydrothermalis type strain (T1(T)) from a deep-sea hydrothermal vent chimney.</title>
        <authorList>
            <person name="Copeland A."/>
            <person name="Gu W."/>
            <person name="Yasawong M."/>
            <person name="Lapidus A."/>
            <person name="Lucas S."/>
            <person name="Deshpande S."/>
            <person name="Pagani I."/>
            <person name="Tapia R."/>
            <person name="Cheng J.F."/>
            <person name="Goodwin L.A."/>
            <person name="Pitluck S."/>
            <person name="Liolios K."/>
            <person name="Ivanova N."/>
            <person name="Mavromatis K."/>
            <person name="Mikhailova N."/>
            <person name="Pati A."/>
            <person name="Chen A."/>
            <person name="Palaniappan K."/>
            <person name="Land M."/>
            <person name="Pan C."/>
            <person name="Brambilla E.M."/>
            <person name="Rohde M."/>
            <person name="Tindall B.J."/>
            <person name="Sikorski J."/>
            <person name="Goker M."/>
            <person name="Detter J.C."/>
            <person name="Bristow J."/>
            <person name="Eisen J.A."/>
            <person name="Markowitz V."/>
            <person name="Hugenholtz P."/>
            <person name="Kyrpides N.C."/>
            <person name="Klenk H.P."/>
            <person name="Woyke T."/>
        </authorList>
    </citation>
    <scope>NUCLEOTIDE SEQUENCE [LARGE SCALE GENOMIC DNA]</scope>
    <source>
        <strain evidence="10">DSM 14884 / JCM 11576 / T1</strain>
    </source>
</reference>
<evidence type="ECO:0000313" key="9">
    <source>
        <dbReference type="EMBL" id="AEB12959.1"/>
    </source>
</evidence>
<dbReference type="OrthoDB" id="2803660at2"/>
<evidence type="ECO:0000259" key="8">
    <source>
        <dbReference type="PROSITE" id="PS50928"/>
    </source>
</evidence>
<dbReference type="CDD" id="cd06261">
    <property type="entry name" value="TM_PBP2"/>
    <property type="match status" value="1"/>
</dbReference>
<dbReference type="PANTHER" id="PTHR43163">
    <property type="entry name" value="DIPEPTIDE TRANSPORT SYSTEM PERMEASE PROTEIN DPPB-RELATED"/>
    <property type="match status" value="1"/>
</dbReference>
<dbReference type="EMBL" id="CP002630">
    <property type="protein sequence ID" value="AEB12959.1"/>
    <property type="molecule type" value="Genomic_DNA"/>
</dbReference>
<dbReference type="STRING" id="869210.Marky_2239"/>
<evidence type="ECO:0000256" key="3">
    <source>
        <dbReference type="ARBA" id="ARBA00022475"/>
    </source>
</evidence>
<dbReference type="AlphaFoldDB" id="F2NRB0"/>
<dbReference type="KEGG" id="mhd:Marky_2239"/>
<keyword evidence="6 7" id="KW-0472">Membrane</keyword>
<protein>
    <submittedName>
        <fullName evidence="9">ABC-type transporter, integral membrane subunit</fullName>
    </submittedName>
</protein>
<dbReference type="eggNOG" id="COG0601">
    <property type="taxonomic scope" value="Bacteria"/>
</dbReference>
<evidence type="ECO:0000256" key="5">
    <source>
        <dbReference type="ARBA" id="ARBA00022989"/>
    </source>
</evidence>
<evidence type="ECO:0000256" key="2">
    <source>
        <dbReference type="ARBA" id="ARBA00022448"/>
    </source>
</evidence>
<dbReference type="InterPro" id="IPR035906">
    <property type="entry name" value="MetI-like_sf"/>
</dbReference>
<name>F2NRB0_MARHT</name>